<dbReference type="CDD" id="cd08417">
    <property type="entry name" value="PBP2_Nitroaromatics_like"/>
    <property type="match status" value="1"/>
</dbReference>
<evidence type="ECO:0000313" key="8">
    <source>
        <dbReference type="Proteomes" id="UP000219331"/>
    </source>
</evidence>
<dbReference type="PRINTS" id="PR00039">
    <property type="entry name" value="HTHLYSR"/>
</dbReference>
<keyword evidence="3" id="KW-0805">Transcription regulation</keyword>
<dbReference type="InterPro" id="IPR005119">
    <property type="entry name" value="LysR_subst-bd"/>
</dbReference>
<dbReference type="Gene3D" id="1.10.10.10">
    <property type="entry name" value="Winged helix-like DNA-binding domain superfamily/Winged helix DNA-binding domain"/>
    <property type="match status" value="1"/>
</dbReference>
<organism evidence="7 8">
    <name type="scientific">Stappia indica</name>
    <dbReference type="NCBI Taxonomy" id="538381"/>
    <lineage>
        <taxon>Bacteria</taxon>
        <taxon>Pseudomonadati</taxon>
        <taxon>Pseudomonadota</taxon>
        <taxon>Alphaproteobacteria</taxon>
        <taxon>Hyphomicrobiales</taxon>
        <taxon>Stappiaceae</taxon>
        <taxon>Stappia</taxon>
    </lineage>
</organism>
<dbReference type="GO" id="GO:0003700">
    <property type="term" value="F:DNA-binding transcription factor activity"/>
    <property type="evidence" value="ECO:0007669"/>
    <property type="project" value="InterPro"/>
</dbReference>
<name>A0A285RR93_9HYPH</name>
<comment type="similarity">
    <text evidence="1">Belongs to the LysR transcriptional regulatory family.</text>
</comment>
<dbReference type="InterPro" id="IPR000847">
    <property type="entry name" value="LysR_HTH_N"/>
</dbReference>
<evidence type="ECO:0000256" key="4">
    <source>
        <dbReference type="ARBA" id="ARBA00023125"/>
    </source>
</evidence>
<sequence length="349" mass="37914">MNISSVDLNLLVAFDALMSERNVTRAARRIGLSQPAMSNALSRLRALLDDELFVRSGRGMEPTARAQSLAMPVSEALRRIEEAIAPALTFDPCNLDRSVRIAMTDNSMAVLLEALILRFRNAAPKLDLHIKNSRAAGMTPMLDDGEIDMAIGVAGELEARHRAMPLYSDRLVGIARRGRFGPQGPTLEQFVAAEHVVVTPRHATGGSLDRELANRGLSRRVFLTLPQFIMAPYAVAKADLVACLPARIALAKAEMLDLEIFEPPVALDDFTVSLIWHGRDDAEPAHRWLRETVADVVREVTDLGDAGHWPVCQTLAGMCRPNPAPAGEVAAEVAAQEQPAEAERVPASA</sequence>
<keyword evidence="2" id="KW-0536">Nodulation</keyword>
<dbReference type="InterPro" id="IPR037402">
    <property type="entry name" value="YidZ_PBP2"/>
</dbReference>
<dbReference type="OrthoDB" id="9811588at2"/>
<keyword evidence="8" id="KW-1185">Reference proteome</keyword>
<evidence type="ECO:0000256" key="5">
    <source>
        <dbReference type="ARBA" id="ARBA00023163"/>
    </source>
</evidence>
<dbReference type="Pfam" id="PF00126">
    <property type="entry name" value="HTH_1"/>
    <property type="match status" value="1"/>
</dbReference>
<dbReference type="EMBL" id="OBML01000002">
    <property type="protein sequence ID" value="SOB96643.1"/>
    <property type="molecule type" value="Genomic_DNA"/>
</dbReference>
<evidence type="ECO:0000256" key="1">
    <source>
        <dbReference type="ARBA" id="ARBA00009437"/>
    </source>
</evidence>
<evidence type="ECO:0000256" key="2">
    <source>
        <dbReference type="ARBA" id="ARBA00022458"/>
    </source>
</evidence>
<dbReference type="InterPro" id="IPR036388">
    <property type="entry name" value="WH-like_DNA-bd_sf"/>
</dbReference>
<keyword evidence="5" id="KW-0804">Transcription</keyword>
<reference evidence="7 8" key="1">
    <citation type="submission" date="2017-08" db="EMBL/GenBank/DDBJ databases">
        <authorList>
            <person name="de Groot N.N."/>
        </authorList>
    </citation>
    <scope>NUCLEOTIDE SEQUENCE [LARGE SCALE GENOMIC DNA]</scope>
    <source>
        <strain evidence="7 8">USBA 352</strain>
    </source>
</reference>
<dbReference type="PANTHER" id="PTHR30118">
    <property type="entry name" value="HTH-TYPE TRANSCRIPTIONAL REGULATOR LEUO-RELATED"/>
    <property type="match status" value="1"/>
</dbReference>
<feature type="domain" description="HTH lysR-type" evidence="6">
    <location>
        <begin position="6"/>
        <end position="63"/>
    </location>
</feature>
<dbReference type="STRING" id="538381.GCA_001696535_03250"/>
<protein>
    <submittedName>
        <fullName evidence="7">Transcriptional regulator, LysR family</fullName>
    </submittedName>
</protein>
<dbReference type="Proteomes" id="UP000219331">
    <property type="component" value="Unassembled WGS sequence"/>
</dbReference>
<keyword evidence="4" id="KW-0238">DNA-binding</keyword>
<dbReference type="Gene3D" id="3.40.190.10">
    <property type="entry name" value="Periplasmic binding protein-like II"/>
    <property type="match status" value="2"/>
</dbReference>
<gene>
    <name evidence="7" type="ORF">SAMN05421512_102269</name>
</gene>
<dbReference type="InterPro" id="IPR036390">
    <property type="entry name" value="WH_DNA-bd_sf"/>
</dbReference>
<proteinExistence type="inferred from homology"/>
<evidence type="ECO:0000313" key="7">
    <source>
        <dbReference type="EMBL" id="SOB96643.1"/>
    </source>
</evidence>
<dbReference type="GO" id="GO:0003677">
    <property type="term" value="F:DNA binding"/>
    <property type="evidence" value="ECO:0007669"/>
    <property type="project" value="UniProtKB-KW"/>
</dbReference>
<accession>A0A285RR93</accession>
<evidence type="ECO:0000256" key="3">
    <source>
        <dbReference type="ARBA" id="ARBA00023015"/>
    </source>
</evidence>
<dbReference type="SUPFAM" id="SSF46785">
    <property type="entry name" value="Winged helix' DNA-binding domain"/>
    <property type="match status" value="1"/>
</dbReference>
<dbReference type="PROSITE" id="PS50931">
    <property type="entry name" value="HTH_LYSR"/>
    <property type="match status" value="1"/>
</dbReference>
<evidence type="ECO:0000259" key="6">
    <source>
        <dbReference type="PROSITE" id="PS50931"/>
    </source>
</evidence>
<dbReference type="InterPro" id="IPR050389">
    <property type="entry name" value="LysR-type_TF"/>
</dbReference>
<dbReference type="PANTHER" id="PTHR30118:SF15">
    <property type="entry name" value="TRANSCRIPTIONAL REGULATORY PROTEIN"/>
    <property type="match status" value="1"/>
</dbReference>
<dbReference type="AlphaFoldDB" id="A0A285RR93"/>
<dbReference type="Pfam" id="PF03466">
    <property type="entry name" value="LysR_substrate"/>
    <property type="match status" value="1"/>
</dbReference>
<dbReference type="SUPFAM" id="SSF53850">
    <property type="entry name" value="Periplasmic binding protein-like II"/>
    <property type="match status" value="1"/>
</dbReference>
<dbReference type="RefSeq" id="WP_097174039.1">
    <property type="nucleotide sequence ID" value="NZ_OBML01000002.1"/>
</dbReference>